<keyword evidence="7" id="KW-0832">Ubl conjugation</keyword>
<dbReference type="InParanoid" id="D2UZ52"/>
<dbReference type="SMART" id="SM00213">
    <property type="entry name" value="UBQ"/>
    <property type="match status" value="1"/>
</dbReference>
<dbReference type="PANTHER" id="PTHR10666">
    <property type="entry name" value="UBIQUITIN"/>
    <property type="match status" value="1"/>
</dbReference>
<dbReference type="FunFam" id="3.10.20.90:FF:000469">
    <property type="entry name" value="Polyubiquitin-C"/>
    <property type="match status" value="1"/>
</dbReference>
<keyword evidence="5" id="KW-1017">Isopeptide bond</keyword>
<dbReference type="Pfam" id="PF00240">
    <property type="entry name" value="ubiquitin"/>
    <property type="match status" value="1"/>
</dbReference>
<organism evidence="11">
    <name type="scientific">Naegleria gruberi</name>
    <name type="common">Amoeba</name>
    <dbReference type="NCBI Taxonomy" id="5762"/>
    <lineage>
        <taxon>Eukaryota</taxon>
        <taxon>Discoba</taxon>
        <taxon>Heterolobosea</taxon>
        <taxon>Tetramitia</taxon>
        <taxon>Eutetramitia</taxon>
        <taxon>Vahlkampfiidae</taxon>
        <taxon>Naegleria</taxon>
    </lineage>
</organism>
<accession>D2UZ52</accession>
<keyword evidence="8" id="KW-0539">Nucleus</keyword>
<evidence type="ECO:0000256" key="7">
    <source>
        <dbReference type="ARBA" id="ARBA00022843"/>
    </source>
</evidence>
<evidence type="ECO:0000256" key="2">
    <source>
        <dbReference type="ARBA" id="ARBA00004496"/>
    </source>
</evidence>
<dbReference type="InterPro" id="IPR000626">
    <property type="entry name" value="Ubiquitin-like_dom"/>
</dbReference>
<keyword evidence="6" id="KW-0677">Repeat</keyword>
<proteinExistence type="inferred from homology"/>
<evidence type="ECO:0000256" key="1">
    <source>
        <dbReference type="ARBA" id="ARBA00004123"/>
    </source>
</evidence>
<dbReference type="STRING" id="5762.D2UZ52"/>
<dbReference type="InterPro" id="IPR019956">
    <property type="entry name" value="Ubiquitin_dom"/>
</dbReference>
<evidence type="ECO:0000256" key="8">
    <source>
        <dbReference type="ARBA" id="ARBA00023242"/>
    </source>
</evidence>
<sequence length="92" mass="10673">MQIFVKTCTGKIIPVDCEANDTIKNLQNKIFQKEGTVPGFQVYIFGGKQLRDEEKSLVEYNVKKDDTLFLVLRLREKKDDEEVESKESNDED</sequence>
<dbReference type="VEuPathDB" id="AmoebaDB:NAEGRDRAFT_29775"/>
<dbReference type="InterPro" id="IPR029071">
    <property type="entry name" value="Ubiquitin-like_domsf"/>
</dbReference>
<dbReference type="EMBL" id="GG738846">
    <property type="protein sequence ID" value="EFC50092.1"/>
    <property type="molecule type" value="Genomic_DNA"/>
</dbReference>
<keyword evidence="4" id="KW-0963">Cytoplasm</keyword>
<dbReference type="KEGG" id="ngr:NAEGRDRAFT_29775"/>
<comment type="similarity">
    <text evidence="3">Belongs to the ubiquitin family.</text>
</comment>
<evidence type="ECO:0000256" key="6">
    <source>
        <dbReference type="ARBA" id="ARBA00022737"/>
    </source>
</evidence>
<dbReference type="GO" id="GO:0005634">
    <property type="term" value="C:nucleus"/>
    <property type="evidence" value="ECO:0007669"/>
    <property type="project" value="UniProtKB-SubCell"/>
</dbReference>
<feature type="domain" description="Ubiquitin-like" evidence="9">
    <location>
        <begin position="1"/>
        <end position="77"/>
    </location>
</feature>
<keyword evidence="11" id="KW-1185">Reference proteome</keyword>
<dbReference type="Proteomes" id="UP000006671">
    <property type="component" value="Unassembled WGS sequence"/>
</dbReference>
<dbReference type="GeneID" id="8852720"/>
<gene>
    <name evidence="10" type="ORF">NAEGRDRAFT_29775</name>
</gene>
<dbReference type="PRINTS" id="PR00348">
    <property type="entry name" value="UBIQUITIN"/>
</dbReference>
<evidence type="ECO:0000259" key="9">
    <source>
        <dbReference type="PROSITE" id="PS50053"/>
    </source>
</evidence>
<dbReference type="GO" id="GO:0005737">
    <property type="term" value="C:cytoplasm"/>
    <property type="evidence" value="ECO:0007669"/>
    <property type="project" value="UniProtKB-SubCell"/>
</dbReference>
<evidence type="ECO:0000313" key="10">
    <source>
        <dbReference type="EMBL" id="EFC50092.1"/>
    </source>
</evidence>
<dbReference type="OrthoDB" id="419317at2759"/>
<name>D2UZ52_NAEGR</name>
<dbReference type="SUPFAM" id="SSF54236">
    <property type="entry name" value="Ubiquitin-like"/>
    <property type="match status" value="1"/>
</dbReference>
<evidence type="ECO:0000256" key="4">
    <source>
        <dbReference type="ARBA" id="ARBA00022490"/>
    </source>
</evidence>
<comment type="subcellular location">
    <subcellularLocation>
        <location evidence="2">Cytoplasm</location>
    </subcellularLocation>
    <subcellularLocation>
        <location evidence="1">Nucleus</location>
    </subcellularLocation>
</comment>
<reference evidence="10 11" key="1">
    <citation type="journal article" date="2010" name="Cell">
        <title>The genome of Naegleria gruberi illuminates early eukaryotic versatility.</title>
        <authorList>
            <person name="Fritz-Laylin L.K."/>
            <person name="Prochnik S.E."/>
            <person name="Ginger M.L."/>
            <person name="Dacks J.B."/>
            <person name="Carpenter M.L."/>
            <person name="Field M.C."/>
            <person name="Kuo A."/>
            <person name="Paredez A."/>
            <person name="Chapman J."/>
            <person name="Pham J."/>
            <person name="Shu S."/>
            <person name="Neupane R."/>
            <person name="Cipriano M."/>
            <person name="Mancuso J."/>
            <person name="Tu H."/>
            <person name="Salamov A."/>
            <person name="Lindquist E."/>
            <person name="Shapiro H."/>
            <person name="Lucas S."/>
            <person name="Grigoriev I.V."/>
            <person name="Cande W.Z."/>
            <person name="Fulton C."/>
            <person name="Rokhsar D.S."/>
            <person name="Dawson S.C."/>
        </authorList>
    </citation>
    <scope>NUCLEOTIDE SEQUENCE [LARGE SCALE GENOMIC DNA]</scope>
    <source>
        <strain evidence="10 11">NEG-M</strain>
    </source>
</reference>
<protein>
    <submittedName>
        <fullName evidence="10">Predicted protein</fullName>
    </submittedName>
</protein>
<evidence type="ECO:0000256" key="3">
    <source>
        <dbReference type="ARBA" id="ARBA00008430"/>
    </source>
</evidence>
<dbReference type="InterPro" id="IPR050158">
    <property type="entry name" value="Ubiquitin_ubiquitin-like"/>
</dbReference>
<dbReference type="AlphaFoldDB" id="D2UZ52"/>
<dbReference type="PROSITE" id="PS50053">
    <property type="entry name" value="UBIQUITIN_2"/>
    <property type="match status" value="1"/>
</dbReference>
<evidence type="ECO:0000313" key="11">
    <source>
        <dbReference type="Proteomes" id="UP000006671"/>
    </source>
</evidence>
<dbReference type="Gene3D" id="3.10.20.90">
    <property type="entry name" value="Phosphatidylinositol 3-kinase Catalytic Subunit, Chain A, domain 1"/>
    <property type="match status" value="1"/>
</dbReference>
<evidence type="ECO:0000256" key="5">
    <source>
        <dbReference type="ARBA" id="ARBA00022499"/>
    </source>
</evidence>
<dbReference type="RefSeq" id="XP_002682836.1">
    <property type="nucleotide sequence ID" value="XM_002682790.1"/>
</dbReference>
<dbReference type="eggNOG" id="KOG0001">
    <property type="taxonomic scope" value="Eukaryota"/>
</dbReference>